<dbReference type="GO" id="GO:0051301">
    <property type="term" value="P:cell division"/>
    <property type="evidence" value="ECO:0007669"/>
    <property type="project" value="UniProtKB-KW"/>
</dbReference>
<evidence type="ECO:0000313" key="5">
    <source>
        <dbReference type="EMBL" id="ANJ68007.1"/>
    </source>
</evidence>
<evidence type="ECO:0000256" key="2">
    <source>
        <dbReference type="ARBA" id="ARBA00022618"/>
    </source>
</evidence>
<name>A0A191ZJI3_9GAMM</name>
<evidence type="ECO:0000313" key="6">
    <source>
        <dbReference type="Proteomes" id="UP000078596"/>
    </source>
</evidence>
<dbReference type="InterPro" id="IPR036388">
    <property type="entry name" value="WH-like_DNA-bd_sf"/>
</dbReference>
<dbReference type="InterPro" id="IPR036390">
    <property type="entry name" value="WH_DNA-bd_sf"/>
</dbReference>
<dbReference type="STRING" id="1860122.A9404_12045"/>
<gene>
    <name evidence="5" type="ORF">A9404_12045</name>
</gene>
<sequence length="195" mass="21121">MTDQPSLLPGDETADSALAALIEALLMASDEPLDLTALQRMIGAETPLGALQDALRRLDAQYASHPFIDLKTVTRAGQSAWRLTANAQLAPYIARSEPPRASRYSRAVLETLALIAWRQPISRGEIEAVRGVAVNPQILRTLSERGWIRVVGHKDTPGRPELLGTTPAFLADFGLDSLEQLPAFDQFVGQGALDV</sequence>
<keyword evidence="1" id="KW-0963">Cytoplasm</keyword>
<organism evidence="5 6">
    <name type="scientific">Halothiobacillus diazotrophicus</name>
    <dbReference type="NCBI Taxonomy" id="1860122"/>
    <lineage>
        <taxon>Bacteria</taxon>
        <taxon>Pseudomonadati</taxon>
        <taxon>Pseudomonadota</taxon>
        <taxon>Gammaproteobacteria</taxon>
        <taxon>Chromatiales</taxon>
        <taxon>Halothiobacillaceae</taxon>
        <taxon>Halothiobacillus</taxon>
    </lineage>
</organism>
<keyword evidence="4" id="KW-0131">Cell cycle</keyword>
<dbReference type="Gene3D" id="1.10.10.10">
    <property type="entry name" value="Winged helix-like DNA-binding domain superfamily/Winged helix DNA-binding domain"/>
    <property type="match status" value="2"/>
</dbReference>
<evidence type="ECO:0000256" key="4">
    <source>
        <dbReference type="ARBA" id="ARBA00023306"/>
    </source>
</evidence>
<dbReference type="InterPro" id="IPR005234">
    <property type="entry name" value="ScpB_csome_segregation"/>
</dbReference>
<dbReference type="OrthoDB" id="9806226at2"/>
<dbReference type="NCBIfam" id="TIGR00281">
    <property type="entry name" value="SMC-Scp complex subunit ScpB"/>
    <property type="match status" value="1"/>
</dbReference>
<dbReference type="Pfam" id="PF04079">
    <property type="entry name" value="SMC_ScpB"/>
    <property type="match status" value="1"/>
</dbReference>
<proteinExistence type="predicted"/>
<dbReference type="GO" id="GO:0051304">
    <property type="term" value="P:chromosome separation"/>
    <property type="evidence" value="ECO:0007669"/>
    <property type="project" value="InterPro"/>
</dbReference>
<keyword evidence="6" id="KW-1185">Reference proteome</keyword>
<dbReference type="PANTHER" id="PTHR34298">
    <property type="entry name" value="SEGREGATION AND CONDENSATION PROTEIN B"/>
    <property type="match status" value="1"/>
</dbReference>
<keyword evidence="2" id="KW-0132">Cell division</keyword>
<accession>A0A191ZJI3</accession>
<dbReference type="KEGG" id="haz:A9404_12045"/>
<reference evidence="5 6" key="1">
    <citation type="submission" date="2016-06" db="EMBL/GenBank/DDBJ databases">
        <title>Insight into the functional genes involving in sulfur oxidation in Pearl River water.</title>
        <authorList>
            <person name="Luo J."/>
            <person name="Tan X."/>
            <person name="Lin W."/>
        </authorList>
    </citation>
    <scope>NUCLEOTIDE SEQUENCE [LARGE SCALE GENOMIC DNA]</scope>
    <source>
        <strain evidence="5 6">LS2</strain>
    </source>
</reference>
<dbReference type="AlphaFoldDB" id="A0A191ZJI3"/>
<dbReference type="EMBL" id="CP016027">
    <property type="protein sequence ID" value="ANJ68007.1"/>
    <property type="molecule type" value="Genomic_DNA"/>
</dbReference>
<dbReference type="Proteomes" id="UP000078596">
    <property type="component" value="Chromosome"/>
</dbReference>
<evidence type="ECO:0000256" key="3">
    <source>
        <dbReference type="ARBA" id="ARBA00022829"/>
    </source>
</evidence>
<protein>
    <submittedName>
        <fullName evidence="5">SMC-Scp complex subunit ScpB</fullName>
    </submittedName>
</protein>
<dbReference type="SUPFAM" id="SSF46785">
    <property type="entry name" value="Winged helix' DNA-binding domain"/>
    <property type="match status" value="2"/>
</dbReference>
<dbReference type="PANTHER" id="PTHR34298:SF2">
    <property type="entry name" value="SEGREGATION AND CONDENSATION PROTEIN B"/>
    <property type="match status" value="1"/>
</dbReference>
<dbReference type="RefSeq" id="WP_066102007.1">
    <property type="nucleotide sequence ID" value="NZ_CP016027.1"/>
</dbReference>
<dbReference type="PIRSF" id="PIRSF019345">
    <property type="entry name" value="ScpB"/>
    <property type="match status" value="1"/>
</dbReference>
<keyword evidence="3" id="KW-0159">Chromosome partition</keyword>
<evidence type="ECO:0000256" key="1">
    <source>
        <dbReference type="ARBA" id="ARBA00022490"/>
    </source>
</evidence>